<name>D2V673_NAEGR</name>
<reference evidence="2 3" key="1">
    <citation type="journal article" date="2010" name="Cell">
        <title>The genome of Naegleria gruberi illuminates early eukaryotic versatility.</title>
        <authorList>
            <person name="Fritz-Laylin L.K."/>
            <person name="Prochnik S.E."/>
            <person name="Ginger M.L."/>
            <person name="Dacks J.B."/>
            <person name="Carpenter M.L."/>
            <person name="Field M.C."/>
            <person name="Kuo A."/>
            <person name="Paredez A."/>
            <person name="Chapman J."/>
            <person name="Pham J."/>
            <person name="Shu S."/>
            <person name="Neupane R."/>
            <person name="Cipriano M."/>
            <person name="Mancuso J."/>
            <person name="Tu H."/>
            <person name="Salamov A."/>
            <person name="Lindquist E."/>
            <person name="Shapiro H."/>
            <person name="Lucas S."/>
            <person name="Grigoriev I.V."/>
            <person name="Cande W.Z."/>
            <person name="Fulton C."/>
            <person name="Rokhsar D.S."/>
            <person name="Dawson S.C."/>
        </authorList>
    </citation>
    <scope>NUCLEOTIDE SEQUENCE [LARGE SCALE GENOMIC DNA]</scope>
    <source>
        <strain evidence="2 3">NEG-M</strain>
    </source>
</reference>
<proteinExistence type="predicted"/>
<dbReference type="KEGG" id="ngr:NAEGRDRAFT_64333"/>
<dbReference type="RefSeq" id="XP_002680527.1">
    <property type="nucleotide sequence ID" value="XM_002680481.1"/>
</dbReference>
<dbReference type="AlphaFoldDB" id="D2V673"/>
<dbReference type="GeneID" id="8849413"/>
<dbReference type="EMBL" id="GG738853">
    <property type="protein sequence ID" value="EFC47783.1"/>
    <property type="molecule type" value="Genomic_DNA"/>
</dbReference>
<keyword evidence="3" id="KW-1185">Reference proteome</keyword>
<gene>
    <name evidence="2" type="ORF">NAEGRDRAFT_64333</name>
</gene>
<evidence type="ECO:0000256" key="1">
    <source>
        <dbReference type="SAM" id="MobiDB-lite"/>
    </source>
</evidence>
<feature type="region of interest" description="Disordered" evidence="1">
    <location>
        <begin position="250"/>
        <end position="274"/>
    </location>
</feature>
<evidence type="ECO:0000313" key="2">
    <source>
        <dbReference type="EMBL" id="EFC47783.1"/>
    </source>
</evidence>
<dbReference type="Proteomes" id="UP000006671">
    <property type="component" value="Unassembled WGS sequence"/>
</dbReference>
<evidence type="ECO:0000313" key="3">
    <source>
        <dbReference type="Proteomes" id="UP000006671"/>
    </source>
</evidence>
<feature type="compositionally biased region" description="Acidic residues" evidence="1">
    <location>
        <begin position="253"/>
        <end position="274"/>
    </location>
</feature>
<sequence>MLNNTLSASSTLHNHIKKVPLVFEVVSLNHDTGAPTTIYKKESQQLGLTRKGQKELEQIMLSKDYRKRRFRDTFYNKSAMLENEWHFERYDIETNETVSIIKTITNNALDLKSFSRHAKSFTMSEIVVSYEVQCLECDFGNYVIEMDEVTFPKGDPHFTCTIIYKNESKFTDTDCCGISKCSQNSNYPVRSQLAEYFYRHDRIFYDELMNAKVIAEHGYHISLTLKQIEEVNKRSDVEDIMAMVSGTYNQDIPESESDLDSMVIQDDDTDDDEV</sequence>
<dbReference type="VEuPathDB" id="AmoebaDB:NAEGRDRAFT_64333"/>
<protein>
    <submittedName>
        <fullName evidence="2">Predicted protein</fullName>
    </submittedName>
</protein>
<accession>D2V673</accession>
<dbReference type="InParanoid" id="D2V673"/>
<organism evidence="3">
    <name type="scientific">Naegleria gruberi</name>
    <name type="common">Amoeba</name>
    <dbReference type="NCBI Taxonomy" id="5762"/>
    <lineage>
        <taxon>Eukaryota</taxon>
        <taxon>Discoba</taxon>
        <taxon>Heterolobosea</taxon>
        <taxon>Tetramitia</taxon>
        <taxon>Eutetramitia</taxon>
        <taxon>Vahlkampfiidae</taxon>
        <taxon>Naegleria</taxon>
    </lineage>
</organism>